<dbReference type="EMBL" id="LNIX01000034">
    <property type="protein sequence ID" value="OXA40203.1"/>
    <property type="molecule type" value="Genomic_DNA"/>
</dbReference>
<dbReference type="Proteomes" id="UP000198287">
    <property type="component" value="Unassembled WGS sequence"/>
</dbReference>
<reference evidence="3 4" key="1">
    <citation type="submission" date="2015-12" db="EMBL/GenBank/DDBJ databases">
        <title>The genome of Folsomia candida.</title>
        <authorList>
            <person name="Faddeeva A."/>
            <person name="Derks M.F."/>
            <person name="Anvar Y."/>
            <person name="Smit S."/>
            <person name="Van Straalen N."/>
            <person name="Roelofs D."/>
        </authorList>
    </citation>
    <scope>NUCLEOTIDE SEQUENCE [LARGE SCALE GENOMIC DNA]</scope>
    <source>
        <strain evidence="3 4">VU population</strain>
        <tissue evidence="3">Whole body</tissue>
    </source>
</reference>
<dbReference type="PANTHER" id="PTHR45672">
    <property type="entry name" value="PROTEIN DISULFIDE-ISOMERASE C17H9.14C-RELATED"/>
    <property type="match status" value="1"/>
</dbReference>
<feature type="chain" id="PRO_5013121608" evidence="1">
    <location>
        <begin position="16"/>
        <end position="147"/>
    </location>
</feature>
<sequence>MKFLIVLALVGIATSQKCGLNDNKGASSLSTAAFWKGIDGADKIEELTDKTFAAYVKKDQKTFVLFYHPRCRYCIESREGFAGAAKEMDGQVFFASVDCSKQRKACQVQGHPIRGYPTFFYYAGGEWNDEYNGQRDTNSFVGYLNTK</sequence>
<organism evidence="3 4">
    <name type="scientific">Folsomia candida</name>
    <name type="common">Springtail</name>
    <dbReference type="NCBI Taxonomy" id="158441"/>
    <lineage>
        <taxon>Eukaryota</taxon>
        <taxon>Metazoa</taxon>
        <taxon>Ecdysozoa</taxon>
        <taxon>Arthropoda</taxon>
        <taxon>Hexapoda</taxon>
        <taxon>Collembola</taxon>
        <taxon>Entomobryomorpha</taxon>
        <taxon>Isotomoidea</taxon>
        <taxon>Isotomidae</taxon>
        <taxon>Proisotominae</taxon>
        <taxon>Folsomia</taxon>
    </lineage>
</organism>
<dbReference type="Gene3D" id="3.40.30.10">
    <property type="entry name" value="Glutaredoxin"/>
    <property type="match status" value="1"/>
</dbReference>
<dbReference type="InterPro" id="IPR013766">
    <property type="entry name" value="Thioredoxin_domain"/>
</dbReference>
<evidence type="ECO:0000313" key="4">
    <source>
        <dbReference type="Proteomes" id="UP000198287"/>
    </source>
</evidence>
<gene>
    <name evidence="3" type="ORF">Fcan01_24948</name>
</gene>
<keyword evidence="1" id="KW-0732">Signal</keyword>
<protein>
    <submittedName>
        <fullName evidence="3">DnaJ subfamily C member 10</fullName>
    </submittedName>
</protein>
<dbReference type="OMA" id="ICARYQE"/>
<dbReference type="InterPro" id="IPR051063">
    <property type="entry name" value="PDI"/>
</dbReference>
<comment type="caution">
    <text evidence="3">The sequence shown here is derived from an EMBL/GenBank/DDBJ whole genome shotgun (WGS) entry which is preliminary data.</text>
</comment>
<keyword evidence="4" id="KW-1185">Reference proteome</keyword>
<name>A0A226D4U2_FOLCA</name>
<dbReference type="InterPro" id="IPR036249">
    <property type="entry name" value="Thioredoxin-like_sf"/>
</dbReference>
<dbReference type="PANTHER" id="PTHR45672:SF2">
    <property type="entry name" value="PROTEIN DISULFIDE-ISOMERASE A5"/>
    <property type="match status" value="1"/>
</dbReference>
<evidence type="ECO:0000313" key="3">
    <source>
        <dbReference type="EMBL" id="OXA40203.1"/>
    </source>
</evidence>
<dbReference type="AlphaFoldDB" id="A0A226D4U2"/>
<feature type="domain" description="Thioredoxin" evidence="2">
    <location>
        <begin position="44"/>
        <end position="144"/>
    </location>
</feature>
<dbReference type="GO" id="GO:0003756">
    <property type="term" value="F:protein disulfide isomerase activity"/>
    <property type="evidence" value="ECO:0007669"/>
    <property type="project" value="TreeGrafter"/>
</dbReference>
<dbReference type="CDD" id="cd02961">
    <property type="entry name" value="PDI_a_family"/>
    <property type="match status" value="1"/>
</dbReference>
<dbReference type="Pfam" id="PF00085">
    <property type="entry name" value="Thioredoxin"/>
    <property type="match status" value="1"/>
</dbReference>
<dbReference type="OrthoDB" id="71336at2759"/>
<dbReference type="GO" id="GO:0006457">
    <property type="term" value="P:protein folding"/>
    <property type="evidence" value="ECO:0007669"/>
    <property type="project" value="TreeGrafter"/>
</dbReference>
<feature type="signal peptide" evidence="1">
    <location>
        <begin position="1"/>
        <end position="15"/>
    </location>
</feature>
<dbReference type="STRING" id="158441.A0A226D4U2"/>
<evidence type="ECO:0000259" key="2">
    <source>
        <dbReference type="Pfam" id="PF00085"/>
    </source>
</evidence>
<accession>A0A226D4U2</accession>
<proteinExistence type="predicted"/>
<dbReference type="SUPFAM" id="SSF52833">
    <property type="entry name" value="Thioredoxin-like"/>
    <property type="match status" value="1"/>
</dbReference>
<evidence type="ECO:0000256" key="1">
    <source>
        <dbReference type="SAM" id="SignalP"/>
    </source>
</evidence>
<dbReference type="GO" id="GO:0005783">
    <property type="term" value="C:endoplasmic reticulum"/>
    <property type="evidence" value="ECO:0007669"/>
    <property type="project" value="TreeGrafter"/>
</dbReference>